<name>A0A0G1XWP9_9BACT</name>
<evidence type="ECO:0000256" key="1">
    <source>
        <dbReference type="SAM" id="MobiDB-lite"/>
    </source>
</evidence>
<dbReference type="Proteomes" id="UP000034589">
    <property type="component" value="Unassembled WGS sequence"/>
</dbReference>
<feature type="transmembrane region" description="Helical" evidence="2">
    <location>
        <begin position="303"/>
        <end position="322"/>
    </location>
</feature>
<dbReference type="AlphaFoldDB" id="A0A0G1XWP9"/>
<keyword evidence="2" id="KW-0812">Transmembrane</keyword>
<feature type="region of interest" description="Disordered" evidence="1">
    <location>
        <begin position="173"/>
        <end position="219"/>
    </location>
</feature>
<feature type="compositionally biased region" description="Polar residues" evidence="1">
    <location>
        <begin position="347"/>
        <end position="359"/>
    </location>
</feature>
<proteinExistence type="predicted"/>
<accession>A0A0G1XWP9</accession>
<comment type="caution">
    <text evidence="3">The sequence shown here is derived from an EMBL/GenBank/DDBJ whole genome shotgun (WGS) entry which is preliminary data.</text>
</comment>
<evidence type="ECO:0000256" key="2">
    <source>
        <dbReference type="SAM" id="Phobius"/>
    </source>
</evidence>
<protein>
    <submittedName>
        <fullName evidence="3">Uncharacterized protein</fullName>
    </submittedName>
</protein>
<feature type="transmembrane region" description="Helical" evidence="2">
    <location>
        <begin position="248"/>
        <end position="268"/>
    </location>
</feature>
<gene>
    <name evidence="3" type="ORF">UY39_C0020G0001</name>
</gene>
<feature type="compositionally biased region" description="Low complexity" evidence="1">
    <location>
        <begin position="185"/>
        <end position="201"/>
    </location>
</feature>
<sequence>MNGNIENPATHRIVAITLISVMFSVAFAAFPGGAAADISSVRTQQLLPVGGNTCTPLSAYDFAPYVYDKTLHSFAFTVSNSSYVALAGSVGGTSVPFYLMTRHGDAMGALRVHVDIPTTPVSEGLLLSVTLVSAQGGGQPVCMSTVSMMVSGTTGSAEGSVSVSTTAPISITSVTTEAPSVPNDATGSAEGSEESTGVTETIAKIEEEGRPTSVPEDEGVVKESTVLSIGSLQNKVVELCATGNRARVWIVLLAVYAVIAVIAVLAQFPASWAYSTGQRTATLLTPLILLLGFWYFAESCRPTLWAPIAAILVALAGLAGIYREYPQTKPYVEDIFNLMKEREPKVNSASPPSSVQATMITPPPLPKDSKGTPSNV</sequence>
<feature type="region of interest" description="Disordered" evidence="1">
    <location>
        <begin position="344"/>
        <end position="376"/>
    </location>
</feature>
<reference evidence="3 4" key="1">
    <citation type="journal article" date="2015" name="Nature">
        <title>rRNA introns, odd ribosomes, and small enigmatic genomes across a large radiation of phyla.</title>
        <authorList>
            <person name="Brown C.T."/>
            <person name="Hug L.A."/>
            <person name="Thomas B.C."/>
            <person name="Sharon I."/>
            <person name="Castelle C.J."/>
            <person name="Singh A."/>
            <person name="Wilkins M.J."/>
            <person name="Williams K.H."/>
            <person name="Banfield J.F."/>
        </authorList>
    </citation>
    <scope>NUCLEOTIDE SEQUENCE [LARGE SCALE GENOMIC DNA]</scope>
</reference>
<feature type="transmembrane region" description="Helical" evidence="2">
    <location>
        <begin position="280"/>
        <end position="297"/>
    </location>
</feature>
<keyword evidence="2" id="KW-0472">Membrane</keyword>
<dbReference type="EMBL" id="LCPV01000020">
    <property type="protein sequence ID" value="KKW07047.1"/>
    <property type="molecule type" value="Genomic_DNA"/>
</dbReference>
<evidence type="ECO:0000313" key="4">
    <source>
        <dbReference type="Proteomes" id="UP000034589"/>
    </source>
</evidence>
<organism evidence="3 4">
    <name type="scientific">Candidatus Kaiserbacteria bacterium GW2011_GWC2_49_12</name>
    <dbReference type="NCBI Taxonomy" id="1618675"/>
    <lineage>
        <taxon>Bacteria</taxon>
        <taxon>Candidatus Kaiseribacteriota</taxon>
    </lineage>
</organism>
<evidence type="ECO:0000313" key="3">
    <source>
        <dbReference type="EMBL" id="KKW07047.1"/>
    </source>
</evidence>
<keyword evidence="2" id="KW-1133">Transmembrane helix</keyword>